<dbReference type="RefSeq" id="WP_306825310.1">
    <property type="nucleotide sequence ID" value="NZ_JAUSQM010000001.1"/>
</dbReference>
<sequence length="145" mass="16291">MNDPDRTDEEFRRIIEGYGERARLDPEDDPPADDPERLRRLFRDPLRPASPPPAEPARAEPEWDDEDTFVPPEAPPVPHGTRLQRAAWFGLLGVPALLLVVLMLGMRPPMFVLGCLAAWFLGGAGYLFTKMRRNDDDGWDSGAVV</sequence>
<reference evidence="3 4" key="1">
    <citation type="submission" date="2023-07" db="EMBL/GenBank/DDBJ databases">
        <title>Sequencing the genomes of 1000 actinobacteria strains.</title>
        <authorList>
            <person name="Klenk H.-P."/>
        </authorList>
    </citation>
    <scope>NUCLEOTIDE SEQUENCE [LARGE SCALE GENOMIC DNA]</scope>
    <source>
        <strain evidence="3 4">GD13</strain>
    </source>
</reference>
<name>A0ABT9NT29_9ACTN</name>
<feature type="transmembrane region" description="Helical" evidence="2">
    <location>
        <begin position="110"/>
        <end position="129"/>
    </location>
</feature>
<evidence type="ECO:0000313" key="4">
    <source>
        <dbReference type="Proteomes" id="UP001240447"/>
    </source>
</evidence>
<evidence type="ECO:0000256" key="2">
    <source>
        <dbReference type="SAM" id="Phobius"/>
    </source>
</evidence>
<feature type="region of interest" description="Disordered" evidence="1">
    <location>
        <begin position="1"/>
        <end position="78"/>
    </location>
</feature>
<evidence type="ECO:0000313" key="3">
    <source>
        <dbReference type="EMBL" id="MDP9823548.1"/>
    </source>
</evidence>
<organism evidence="3 4">
    <name type="scientific">Nocardioides massiliensis</name>
    <dbReference type="NCBI Taxonomy" id="1325935"/>
    <lineage>
        <taxon>Bacteria</taxon>
        <taxon>Bacillati</taxon>
        <taxon>Actinomycetota</taxon>
        <taxon>Actinomycetes</taxon>
        <taxon>Propionibacteriales</taxon>
        <taxon>Nocardioidaceae</taxon>
        <taxon>Nocardioides</taxon>
    </lineage>
</organism>
<feature type="compositionally biased region" description="Basic and acidic residues" evidence="1">
    <location>
        <begin position="9"/>
        <end position="25"/>
    </location>
</feature>
<dbReference type="EMBL" id="JAUSQM010000001">
    <property type="protein sequence ID" value="MDP9823548.1"/>
    <property type="molecule type" value="Genomic_DNA"/>
</dbReference>
<evidence type="ECO:0000256" key="1">
    <source>
        <dbReference type="SAM" id="MobiDB-lite"/>
    </source>
</evidence>
<evidence type="ECO:0008006" key="5">
    <source>
        <dbReference type="Google" id="ProtNLM"/>
    </source>
</evidence>
<keyword evidence="2" id="KW-1133">Transmembrane helix</keyword>
<comment type="caution">
    <text evidence="3">The sequence shown here is derived from an EMBL/GenBank/DDBJ whole genome shotgun (WGS) entry which is preliminary data.</text>
</comment>
<accession>A0ABT9NT29</accession>
<feature type="compositionally biased region" description="Basic and acidic residues" evidence="1">
    <location>
        <begin position="34"/>
        <end position="46"/>
    </location>
</feature>
<keyword evidence="4" id="KW-1185">Reference proteome</keyword>
<protein>
    <recommendedName>
        <fullName evidence="5">DUF1707 domain-containing protein</fullName>
    </recommendedName>
</protein>
<dbReference type="Proteomes" id="UP001240447">
    <property type="component" value="Unassembled WGS sequence"/>
</dbReference>
<keyword evidence="2" id="KW-0812">Transmembrane</keyword>
<feature type="transmembrane region" description="Helical" evidence="2">
    <location>
        <begin position="86"/>
        <end position="104"/>
    </location>
</feature>
<proteinExistence type="predicted"/>
<gene>
    <name evidence="3" type="ORF">J2S59_003357</name>
</gene>
<keyword evidence="2" id="KW-0472">Membrane</keyword>